<reference evidence="2" key="1">
    <citation type="journal article" date="2015" name="Nature">
        <title>Complex archaea that bridge the gap between prokaryotes and eukaryotes.</title>
        <authorList>
            <person name="Spang A."/>
            <person name="Saw J.H."/>
            <person name="Jorgensen S.L."/>
            <person name="Zaremba-Niedzwiedzka K."/>
            <person name="Martijn J."/>
            <person name="Lind A.E."/>
            <person name="van Eijk R."/>
            <person name="Schleper C."/>
            <person name="Guy L."/>
            <person name="Ettema T.J."/>
        </authorList>
    </citation>
    <scope>NUCLEOTIDE SEQUENCE</scope>
</reference>
<feature type="region of interest" description="Disordered" evidence="1">
    <location>
        <begin position="79"/>
        <end position="102"/>
    </location>
</feature>
<name>A0A0F8WEJ4_9ZZZZ</name>
<dbReference type="AlphaFoldDB" id="A0A0F8WEJ4"/>
<evidence type="ECO:0000313" key="2">
    <source>
        <dbReference type="EMBL" id="KKK54948.1"/>
    </source>
</evidence>
<proteinExistence type="predicted"/>
<accession>A0A0F8WEJ4</accession>
<sequence>SFDGLNDRVDIRDGWTLRVRNAADTAYADFYYDSDFNTDISGTGDNWDIRPGNGGRVRIWGPNTGLQLRDGGPLRSGRLTTLSGHKCPSKIRPAKQHFQRPE</sequence>
<comment type="caution">
    <text evidence="2">The sequence shown here is derived from an EMBL/GenBank/DDBJ whole genome shotgun (WGS) entry which is preliminary data.</text>
</comment>
<feature type="compositionally biased region" description="Basic residues" evidence="1">
    <location>
        <begin position="87"/>
        <end position="102"/>
    </location>
</feature>
<feature type="non-terminal residue" evidence="2">
    <location>
        <position position="1"/>
    </location>
</feature>
<evidence type="ECO:0000256" key="1">
    <source>
        <dbReference type="SAM" id="MobiDB-lite"/>
    </source>
</evidence>
<protein>
    <submittedName>
        <fullName evidence="2">Uncharacterized protein</fullName>
    </submittedName>
</protein>
<organism evidence="2">
    <name type="scientific">marine sediment metagenome</name>
    <dbReference type="NCBI Taxonomy" id="412755"/>
    <lineage>
        <taxon>unclassified sequences</taxon>
        <taxon>metagenomes</taxon>
        <taxon>ecological metagenomes</taxon>
    </lineage>
</organism>
<dbReference type="EMBL" id="LAZR01065733">
    <property type="protein sequence ID" value="KKK54948.1"/>
    <property type="molecule type" value="Genomic_DNA"/>
</dbReference>
<gene>
    <name evidence="2" type="ORF">LCGC14_3079510</name>
</gene>